<protein>
    <submittedName>
        <fullName evidence="9">MetQ/NlpA family ABC transporter substrate-binding protein</fullName>
    </submittedName>
</protein>
<accession>A0AAJ6DB64</accession>
<dbReference type="GeneID" id="83696437"/>
<dbReference type="InterPro" id="IPR004872">
    <property type="entry name" value="Lipoprotein_NlpA"/>
</dbReference>
<keyword evidence="10" id="KW-1185">Reference proteome</keyword>
<dbReference type="PROSITE" id="PS51257">
    <property type="entry name" value="PROKAR_LIPOPROTEIN"/>
    <property type="match status" value="1"/>
</dbReference>
<evidence type="ECO:0000256" key="4">
    <source>
        <dbReference type="ARBA" id="ARBA00023136"/>
    </source>
</evidence>
<evidence type="ECO:0000256" key="6">
    <source>
        <dbReference type="ARBA" id="ARBA00023288"/>
    </source>
</evidence>
<dbReference type="PANTHER" id="PTHR30429">
    <property type="entry name" value="D-METHIONINE-BINDING LIPOPROTEIN METQ"/>
    <property type="match status" value="1"/>
</dbReference>
<organism evidence="9 10">
    <name type="scientific">Auritidibacter ignavus</name>
    <dbReference type="NCBI Taxonomy" id="678932"/>
    <lineage>
        <taxon>Bacteria</taxon>
        <taxon>Bacillati</taxon>
        <taxon>Actinomycetota</taxon>
        <taxon>Actinomycetes</taxon>
        <taxon>Micrococcales</taxon>
        <taxon>Micrococcaceae</taxon>
        <taxon>Auritidibacter</taxon>
    </lineage>
</organism>
<sequence length="306" mass="33198">MTSFTSRRRIRHGLALGATATITALVLTGCGEEGGGDNGGDGDVTTITVGANPVPHARILEYVDENLAEDAGIDLEINEYDDYQTPNRVLDEGGDDANYYQHLPFLEQQEEDLGYDFDHGDPIHLEPYAGFSEKHDSIDDLPDGATIGITNDPANQPRALQLLEAEGLLEDIGDDQGALDLTDEQNPKGLEFEESQPEFLAQVVDDDSIDLAIINGNYFLEAGLSVDDALVVESAEDSPWGNMLVWRAGDDNDAIATLEELLHSQEVADFITEEWPNGEIIPAEGDSSESSEDASDEENAEEEDAE</sequence>
<evidence type="ECO:0000256" key="7">
    <source>
        <dbReference type="PIRSR" id="PIRSR002854-1"/>
    </source>
</evidence>
<dbReference type="Pfam" id="PF03180">
    <property type="entry name" value="Lipoprotein_9"/>
    <property type="match status" value="1"/>
</dbReference>
<dbReference type="EMBL" id="CP122566">
    <property type="protein sequence ID" value="WGH92280.1"/>
    <property type="molecule type" value="Genomic_DNA"/>
</dbReference>
<dbReference type="AlphaFoldDB" id="A0AAJ6DB64"/>
<dbReference type="GO" id="GO:0016020">
    <property type="term" value="C:membrane"/>
    <property type="evidence" value="ECO:0007669"/>
    <property type="project" value="UniProtKB-SubCell"/>
</dbReference>
<gene>
    <name evidence="9" type="ORF">QDX21_08080</name>
</gene>
<evidence type="ECO:0000313" key="10">
    <source>
        <dbReference type="Proteomes" id="UP001224674"/>
    </source>
</evidence>
<keyword evidence="3" id="KW-0732">Signal</keyword>
<feature type="compositionally biased region" description="Acidic residues" evidence="8">
    <location>
        <begin position="286"/>
        <end position="306"/>
    </location>
</feature>
<evidence type="ECO:0000256" key="5">
    <source>
        <dbReference type="ARBA" id="ARBA00023139"/>
    </source>
</evidence>
<feature type="region of interest" description="Disordered" evidence="8">
    <location>
        <begin position="273"/>
        <end position="306"/>
    </location>
</feature>
<dbReference type="RefSeq" id="WP_110101274.1">
    <property type="nucleotide sequence ID" value="NZ_CP122561.1"/>
</dbReference>
<reference evidence="9 10" key="1">
    <citation type="submission" date="2023-03" db="EMBL/GenBank/DDBJ databases">
        <title>Complete genome sequences of several Auritidibacter ignavus strains isolated from ear infections.</title>
        <authorList>
            <person name="Baehr T."/>
            <person name="Baumhoegger A.M."/>
        </authorList>
    </citation>
    <scope>NUCLEOTIDE SEQUENCE [LARGE SCALE GENOMIC DNA]</scope>
    <source>
        <strain evidence="9 10">BABAE-6</strain>
    </source>
</reference>
<name>A0AAJ6DB64_9MICC</name>
<dbReference type="SUPFAM" id="SSF53850">
    <property type="entry name" value="Periplasmic binding protein-like II"/>
    <property type="match status" value="1"/>
</dbReference>
<dbReference type="Proteomes" id="UP001224674">
    <property type="component" value="Chromosome"/>
</dbReference>
<keyword evidence="6" id="KW-0449">Lipoprotein</keyword>
<comment type="subcellular location">
    <subcellularLocation>
        <location evidence="1">Membrane</location>
        <topology evidence="1">Lipid-anchor</topology>
    </subcellularLocation>
</comment>
<feature type="lipid moiety-binding region" description="S-diacylglycerol cysteine" evidence="7">
    <location>
        <position position="30"/>
    </location>
</feature>
<evidence type="ECO:0000256" key="8">
    <source>
        <dbReference type="SAM" id="MobiDB-lite"/>
    </source>
</evidence>
<evidence type="ECO:0000256" key="3">
    <source>
        <dbReference type="ARBA" id="ARBA00022729"/>
    </source>
</evidence>
<dbReference type="PANTHER" id="PTHR30429:SF0">
    <property type="entry name" value="METHIONINE-BINDING LIPOPROTEIN METQ"/>
    <property type="match status" value="1"/>
</dbReference>
<keyword evidence="5" id="KW-0564">Palmitate</keyword>
<evidence type="ECO:0000256" key="2">
    <source>
        <dbReference type="ARBA" id="ARBA00008973"/>
    </source>
</evidence>
<dbReference type="Gene3D" id="3.40.190.10">
    <property type="entry name" value="Periplasmic binding protein-like II"/>
    <property type="match status" value="2"/>
</dbReference>
<keyword evidence="4" id="KW-0472">Membrane</keyword>
<dbReference type="PIRSF" id="PIRSF002854">
    <property type="entry name" value="MetQ"/>
    <property type="match status" value="1"/>
</dbReference>
<proteinExistence type="inferred from homology"/>
<evidence type="ECO:0000313" key="9">
    <source>
        <dbReference type="EMBL" id="WGH92280.1"/>
    </source>
</evidence>
<comment type="similarity">
    <text evidence="2">Belongs to the NlpA lipoprotein family.</text>
</comment>
<evidence type="ECO:0000256" key="1">
    <source>
        <dbReference type="ARBA" id="ARBA00004635"/>
    </source>
</evidence>